<feature type="non-terminal residue" evidence="1">
    <location>
        <position position="286"/>
    </location>
</feature>
<evidence type="ECO:0000313" key="1">
    <source>
        <dbReference type="EMBL" id="RKP15922.1"/>
    </source>
</evidence>
<evidence type="ECO:0000313" key="2">
    <source>
        <dbReference type="Proteomes" id="UP000281549"/>
    </source>
</evidence>
<gene>
    <name evidence="1" type="ORF">ROZALSC1DRAFT_25879</name>
</gene>
<accession>A0A4P9YAQ8</accession>
<organism evidence="1 2">
    <name type="scientific">Rozella allomycis (strain CSF55)</name>
    <dbReference type="NCBI Taxonomy" id="988480"/>
    <lineage>
        <taxon>Eukaryota</taxon>
        <taxon>Fungi</taxon>
        <taxon>Fungi incertae sedis</taxon>
        <taxon>Cryptomycota</taxon>
        <taxon>Cryptomycota incertae sedis</taxon>
        <taxon>Rozella</taxon>
    </lineage>
</organism>
<protein>
    <submittedName>
        <fullName evidence="1">Uncharacterized protein</fullName>
    </submittedName>
</protein>
<dbReference type="Proteomes" id="UP000281549">
    <property type="component" value="Unassembled WGS sequence"/>
</dbReference>
<dbReference type="EMBL" id="ML007340">
    <property type="protein sequence ID" value="RKP15922.1"/>
    <property type="molecule type" value="Genomic_DNA"/>
</dbReference>
<reference evidence="2" key="1">
    <citation type="journal article" date="2018" name="Nat. Microbiol.">
        <title>Leveraging single-cell genomics to expand the fungal tree of life.</title>
        <authorList>
            <person name="Ahrendt S.R."/>
            <person name="Quandt C.A."/>
            <person name="Ciobanu D."/>
            <person name="Clum A."/>
            <person name="Salamov A."/>
            <person name="Andreopoulos B."/>
            <person name="Cheng J.F."/>
            <person name="Woyke T."/>
            <person name="Pelin A."/>
            <person name="Henrissat B."/>
            <person name="Reynolds N.K."/>
            <person name="Benny G.L."/>
            <person name="Smith M.E."/>
            <person name="James T.Y."/>
            <person name="Grigoriev I.V."/>
        </authorList>
    </citation>
    <scope>NUCLEOTIDE SEQUENCE [LARGE SCALE GENOMIC DNA]</scope>
    <source>
        <strain evidence="2">CSF55</strain>
    </source>
</reference>
<sequence>MFGLLYALLEKKPFTGAVTREVLVKAIEGKDPIIFLDEFPKRRQEGTKNDGRLRYLRNIFRSLGLKVITASTNSSAHNLVTVCQQSRGCERFHWCTIISRLPSFQTLASLDNLSPLFQKLIMNTRPRFAQQALTYLRGNPNASLDDICKEIYKQAADDKGETKEFMVGQVCLYLSASYQDKESHNDQEVSPLIDSHFADLVEDSPFELIIKGKRVYKKDDDSRPWKPIVTFKAMKDDLLLYLALMGGNGRHPFMIYGESMLFQEALEEARDRQAIFFDNINQRSND</sequence>
<dbReference type="AlphaFoldDB" id="A0A4P9YAQ8"/>
<name>A0A4P9YAQ8_ROZAC</name>
<proteinExistence type="predicted"/>